<dbReference type="InterPro" id="IPR050313">
    <property type="entry name" value="Carb_Metab_HTH_regulators"/>
</dbReference>
<dbReference type="PANTHER" id="PTHR30363:SF4">
    <property type="entry name" value="GLYCEROL-3-PHOSPHATE REGULON REPRESSOR"/>
    <property type="match status" value="1"/>
</dbReference>
<evidence type="ECO:0000313" key="9">
    <source>
        <dbReference type="Proteomes" id="UP000678513"/>
    </source>
</evidence>
<dbReference type="PROSITE" id="PS00894">
    <property type="entry name" value="HTH_DEOR_1"/>
    <property type="match status" value="1"/>
</dbReference>
<name>A0ABX7Y8K0_9ACTN</name>
<sequence>MKEARQRALLGQLREHQVASTAALSDALGASAATVRRDLDELSSLGLIVRVFGGARLASEDPLGEKVDDPFDEVLARNDAGKQAIARLVAQRITPGSTVFLESGTTTYHVATELQAAELTVVTNSLRIADLLTSASGVELIMLGGHINREYMSTQGTATTSELANLQIDVAVLGCSGVGRRAVVRDTDPRGREIKRAACKQASLVILVADHEKFPGIGAYNAIDIADVDLVVTDLPIPGSFPSLPAEVLHP</sequence>
<dbReference type="Gene3D" id="1.10.10.10">
    <property type="entry name" value="Winged helix-like DNA-binding domain superfamily/Winged helix DNA-binding domain"/>
    <property type="match status" value="1"/>
</dbReference>
<evidence type="ECO:0000256" key="3">
    <source>
        <dbReference type="ARBA" id="ARBA00023015"/>
    </source>
</evidence>
<dbReference type="PRINTS" id="PR00037">
    <property type="entry name" value="HTHLACR"/>
</dbReference>
<dbReference type="PANTHER" id="PTHR30363">
    <property type="entry name" value="HTH-TYPE TRANSCRIPTIONAL REGULATOR SRLR-RELATED"/>
    <property type="match status" value="1"/>
</dbReference>
<keyword evidence="3" id="KW-0805">Transcription regulation</keyword>
<dbReference type="EMBL" id="CP072384">
    <property type="protein sequence ID" value="QUC09117.1"/>
    <property type="molecule type" value="Genomic_DNA"/>
</dbReference>
<organism evidence="8 9">
    <name type="scientific">Arachnia rubra</name>
    <dbReference type="NCBI Taxonomy" id="1547448"/>
    <lineage>
        <taxon>Bacteria</taxon>
        <taxon>Bacillati</taxon>
        <taxon>Actinomycetota</taxon>
        <taxon>Actinomycetes</taxon>
        <taxon>Propionibacteriales</taxon>
        <taxon>Propionibacteriaceae</taxon>
        <taxon>Arachnia</taxon>
    </lineage>
</organism>
<dbReference type="InterPro" id="IPR018356">
    <property type="entry name" value="Tscrpt_reg_HTH_DeoR_CS"/>
</dbReference>
<dbReference type="InterPro" id="IPR036390">
    <property type="entry name" value="WH_DNA-bd_sf"/>
</dbReference>
<keyword evidence="5" id="KW-0804">Transcription</keyword>
<evidence type="ECO:0000259" key="7">
    <source>
        <dbReference type="PROSITE" id="PS51000"/>
    </source>
</evidence>
<gene>
    <name evidence="8" type="ORF">J5A65_05185</name>
</gene>
<dbReference type="Pfam" id="PF08220">
    <property type="entry name" value="HTH_DeoR"/>
    <property type="match status" value="1"/>
</dbReference>
<proteinExistence type="predicted"/>
<evidence type="ECO:0000256" key="2">
    <source>
        <dbReference type="ARBA" id="ARBA00022491"/>
    </source>
</evidence>
<evidence type="ECO:0000256" key="6">
    <source>
        <dbReference type="ARBA" id="ARBA00024937"/>
    </source>
</evidence>
<dbReference type="InterPro" id="IPR036388">
    <property type="entry name" value="WH-like_DNA-bd_sf"/>
</dbReference>
<accession>A0ABX7Y8K0</accession>
<dbReference type="SUPFAM" id="SSF100950">
    <property type="entry name" value="NagB/RpiA/CoA transferase-like"/>
    <property type="match status" value="1"/>
</dbReference>
<keyword evidence="9" id="KW-1185">Reference proteome</keyword>
<evidence type="ECO:0000256" key="4">
    <source>
        <dbReference type="ARBA" id="ARBA00023125"/>
    </source>
</evidence>
<protein>
    <recommendedName>
        <fullName evidence="1">Lactose phosphotransferase system repressor</fullName>
    </recommendedName>
</protein>
<comment type="function">
    <text evidence="6">Repressor of the lactose catabolism operon. Galactose-6-phosphate is the inducer.</text>
</comment>
<evidence type="ECO:0000256" key="5">
    <source>
        <dbReference type="ARBA" id="ARBA00023163"/>
    </source>
</evidence>
<dbReference type="SMART" id="SM00420">
    <property type="entry name" value="HTH_DEOR"/>
    <property type="match status" value="1"/>
</dbReference>
<dbReference type="Proteomes" id="UP000678513">
    <property type="component" value="Chromosome"/>
</dbReference>
<dbReference type="Gene3D" id="3.40.50.1360">
    <property type="match status" value="1"/>
</dbReference>
<dbReference type="InterPro" id="IPR014036">
    <property type="entry name" value="DeoR-like_C"/>
</dbReference>
<keyword evidence="4" id="KW-0238">DNA-binding</keyword>
<dbReference type="PROSITE" id="PS51000">
    <property type="entry name" value="HTH_DEOR_2"/>
    <property type="match status" value="1"/>
</dbReference>
<evidence type="ECO:0000256" key="1">
    <source>
        <dbReference type="ARBA" id="ARBA00021390"/>
    </source>
</evidence>
<feature type="domain" description="HTH deoR-type" evidence="7">
    <location>
        <begin position="2"/>
        <end position="57"/>
    </location>
</feature>
<dbReference type="InterPro" id="IPR037171">
    <property type="entry name" value="NagB/RpiA_transferase-like"/>
</dbReference>
<reference evidence="8 9" key="1">
    <citation type="submission" date="2021-03" db="EMBL/GenBank/DDBJ databases">
        <title>Human Oral Microbial Genomes.</title>
        <authorList>
            <person name="Johnston C.D."/>
            <person name="Chen T."/>
            <person name="Dewhirst F.E."/>
        </authorList>
    </citation>
    <scope>NUCLEOTIDE SEQUENCE [LARGE SCALE GENOMIC DNA]</scope>
    <source>
        <strain evidence="8 9">DSMZ 100122</strain>
    </source>
</reference>
<dbReference type="SMART" id="SM01134">
    <property type="entry name" value="DeoRC"/>
    <property type="match status" value="1"/>
</dbReference>
<dbReference type="SUPFAM" id="SSF46785">
    <property type="entry name" value="Winged helix' DNA-binding domain"/>
    <property type="match status" value="1"/>
</dbReference>
<dbReference type="RefSeq" id="WP_212326154.1">
    <property type="nucleotide sequence ID" value="NZ_AP024463.1"/>
</dbReference>
<keyword evidence="2" id="KW-0678">Repressor</keyword>
<dbReference type="Pfam" id="PF00455">
    <property type="entry name" value="DeoRC"/>
    <property type="match status" value="1"/>
</dbReference>
<evidence type="ECO:0000313" key="8">
    <source>
        <dbReference type="EMBL" id="QUC09117.1"/>
    </source>
</evidence>
<dbReference type="InterPro" id="IPR001034">
    <property type="entry name" value="DeoR_HTH"/>
</dbReference>